<dbReference type="InterPro" id="IPR009241">
    <property type="entry name" value="HigB-like"/>
</dbReference>
<sequence>MNRSKPVEFCGSALANLCEFPPLMRQEAGRQLRRVQRGLDPHDWKPVNPVGRGAREIRIRDANGAFRVIYVANIRDAIYVLHCFQKKSEKTAFVDLSLAARRYREALNNKESKP</sequence>
<proteinExistence type="predicted"/>
<evidence type="ECO:0000313" key="2">
    <source>
        <dbReference type="Proteomes" id="UP000295606"/>
    </source>
</evidence>
<organism evidence="1 2">
    <name type="scientific">Paraburkholderia guartelaensis</name>
    <dbReference type="NCBI Taxonomy" id="2546446"/>
    <lineage>
        <taxon>Bacteria</taxon>
        <taxon>Pseudomonadati</taxon>
        <taxon>Pseudomonadota</taxon>
        <taxon>Betaproteobacteria</taxon>
        <taxon>Burkholderiales</taxon>
        <taxon>Burkholderiaceae</taxon>
        <taxon>Paraburkholderia</taxon>
    </lineage>
</organism>
<dbReference type="Proteomes" id="UP000295606">
    <property type="component" value="Unassembled WGS sequence"/>
</dbReference>
<dbReference type="AlphaFoldDB" id="A0A4R5LHW2"/>
<comment type="caution">
    <text evidence="1">The sequence shown here is derived from an EMBL/GenBank/DDBJ whole genome shotgun (WGS) entry which is preliminary data.</text>
</comment>
<protein>
    <submittedName>
        <fullName evidence="1">Type II toxin-antitoxin system RelE/ParE family toxin</fullName>
    </submittedName>
</protein>
<accession>A0A4R5LHW2</accession>
<dbReference type="EMBL" id="SMOD01000006">
    <property type="protein sequence ID" value="TDG08929.1"/>
    <property type="molecule type" value="Genomic_DNA"/>
</dbReference>
<name>A0A4R5LHW2_9BURK</name>
<evidence type="ECO:0000313" key="1">
    <source>
        <dbReference type="EMBL" id="TDG08929.1"/>
    </source>
</evidence>
<reference evidence="1 2" key="1">
    <citation type="submission" date="2019-03" db="EMBL/GenBank/DDBJ databases">
        <title>Paraburkholderia sp. isolated from native Mimosa gymnas in Guartela State Park, Brazil.</title>
        <authorList>
            <person name="Paulitsch F."/>
            <person name="Hungria M."/>
            <person name="Delamuta J.R.M."/>
            <person name="Ribeiro R.A."/>
            <person name="Dall'Agnol R."/>
            <person name="Silva J.S.B."/>
        </authorList>
    </citation>
    <scope>NUCLEOTIDE SEQUENCE [LARGE SCALE GENOMIC DNA]</scope>
    <source>
        <strain evidence="1 2">CNPSo 3008</strain>
    </source>
</reference>
<gene>
    <name evidence="1" type="ORF">E1N52_09710</name>
</gene>
<dbReference type="Pfam" id="PF05973">
    <property type="entry name" value="Gp49"/>
    <property type="match status" value="1"/>
</dbReference>
<dbReference type="OrthoDB" id="9797093at2"/>